<comment type="caution">
    <text evidence="1">The sequence shown here is derived from an EMBL/GenBank/DDBJ whole genome shotgun (WGS) entry which is preliminary data.</text>
</comment>
<proteinExistence type="predicted"/>
<dbReference type="Proteomes" id="UP000729402">
    <property type="component" value="Unassembled WGS sequence"/>
</dbReference>
<sequence>MRGQAGKRAALAAGYITHPYLPPHRFTTTRRKPSERFPNASRRLVGRSARRRTKYPIARRQHQFCCNLTKWRGPKL</sequence>
<evidence type="ECO:0000313" key="2">
    <source>
        <dbReference type="Proteomes" id="UP000729402"/>
    </source>
</evidence>
<evidence type="ECO:0000313" key="1">
    <source>
        <dbReference type="EMBL" id="KAG8074763.1"/>
    </source>
</evidence>
<reference evidence="1" key="2">
    <citation type="submission" date="2021-02" db="EMBL/GenBank/DDBJ databases">
        <authorList>
            <person name="Kimball J.A."/>
            <person name="Haas M.W."/>
            <person name="Macchietto M."/>
            <person name="Kono T."/>
            <person name="Duquette J."/>
            <person name="Shao M."/>
        </authorList>
    </citation>
    <scope>NUCLEOTIDE SEQUENCE</scope>
    <source>
        <tissue evidence="1">Fresh leaf tissue</tissue>
    </source>
</reference>
<organism evidence="1 2">
    <name type="scientific">Zizania palustris</name>
    <name type="common">Northern wild rice</name>
    <dbReference type="NCBI Taxonomy" id="103762"/>
    <lineage>
        <taxon>Eukaryota</taxon>
        <taxon>Viridiplantae</taxon>
        <taxon>Streptophyta</taxon>
        <taxon>Embryophyta</taxon>
        <taxon>Tracheophyta</taxon>
        <taxon>Spermatophyta</taxon>
        <taxon>Magnoliopsida</taxon>
        <taxon>Liliopsida</taxon>
        <taxon>Poales</taxon>
        <taxon>Poaceae</taxon>
        <taxon>BOP clade</taxon>
        <taxon>Oryzoideae</taxon>
        <taxon>Oryzeae</taxon>
        <taxon>Zizaniinae</taxon>
        <taxon>Zizania</taxon>
    </lineage>
</organism>
<name>A0A8J5W316_ZIZPA</name>
<accession>A0A8J5W316</accession>
<protein>
    <submittedName>
        <fullName evidence="1">Uncharacterized protein</fullName>
    </submittedName>
</protein>
<gene>
    <name evidence="1" type="ORF">GUJ93_ZPchr0006g43318</name>
</gene>
<reference evidence="1" key="1">
    <citation type="journal article" date="2021" name="bioRxiv">
        <title>Whole Genome Assembly and Annotation of Northern Wild Rice, Zizania palustris L., Supports a Whole Genome Duplication in the Zizania Genus.</title>
        <authorList>
            <person name="Haas M."/>
            <person name="Kono T."/>
            <person name="Macchietto M."/>
            <person name="Millas R."/>
            <person name="McGilp L."/>
            <person name="Shao M."/>
            <person name="Duquette J."/>
            <person name="Hirsch C.N."/>
            <person name="Kimball J."/>
        </authorList>
    </citation>
    <scope>NUCLEOTIDE SEQUENCE</scope>
    <source>
        <tissue evidence="1">Fresh leaf tissue</tissue>
    </source>
</reference>
<dbReference type="AlphaFoldDB" id="A0A8J5W316"/>
<keyword evidence="2" id="KW-1185">Reference proteome</keyword>
<dbReference type="EMBL" id="JAAALK010000283">
    <property type="protein sequence ID" value="KAG8074763.1"/>
    <property type="molecule type" value="Genomic_DNA"/>
</dbReference>